<dbReference type="EMBL" id="CP086717">
    <property type="protein sequence ID" value="WOO81940.1"/>
    <property type="molecule type" value="Genomic_DNA"/>
</dbReference>
<evidence type="ECO:0000259" key="5">
    <source>
        <dbReference type="Pfam" id="PF12894"/>
    </source>
</evidence>
<reference evidence="6" key="1">
    <citation type="submission" date="2023-10" db="EMBL/GenBank/DDBJ databases">
        <authorList>
            <person name="Noh H."/>
        </authorList>
    </citation>
    <scope>NUCLEOTIDE SEQUENCE</scope>
    <source>
        <strain evidence="6">DUCC4014</strain>
    </source>
</reference>
<dbReference type="AlphaFoldDB" id="A0AAF0Y8E8"/>
<evidence type="ECO:0000256" key="3">
    <source>
        <dbReference type="PROSITE-ProRule" id="PRU00221"/>
    </source>
</evidence>
<sequence length="366" mass="40318">MNTFRPVQRDMELNQPPADSVSKISFSPTQDILAVASWDNNVRLYNVNSAGQSEPKTMYSHEAPVLDLAWTKNGSHLFSSGCDNAVFMYDMTTGQKQQVAAHDAPIKCVECVETNGTTVLITAGWDKQLRYWDTRQPTPIQSLTLSDRAYAMDATDKIAVVGTADRQIHIYDLNNPFQRYRNVESPLKWQTRVISCFPASVGGDGYAVGSIEGRVGIQYAHQIDEKKNFSFKCHRTEIPQGSMGPPALAGSQNVFAINTITFHKIQGTFCTGGGDGSLTFWDGMARTKLKAFTAKELGNGDPDARPTPQWGVPIVSSSFNHSCDILAYAFSYDWSKGHQGVPPAGSNPTKIMLHSVKADEVNRKKK</sequence>
<keyword evidence="7" id="KW-1185">Reference proteome</keyword>
<dbReference type="GeneID" id="87808681"/>
<proteinExistence type="predicted"/>
<dbReference type="PROSITE" id="PS50082">
    <property type="entry name" value="WD_REPEATS_2"/>
    <property type="match status" value="3"/>
</dbReference>
<protein>
    <submittedName>
        <fullName evidence="6">Nucleoporin GLE2</fullName>
    </submittedName>
</protein>
<accession>A0AAF0Y8E8</accession>
<keyword evidence="1 3" id="KW-0853">WD repeat</keyword>
<evidence type="ECO:0000313" key="6">
    <source>
        <dbReference type="EMBL" id="WOO81940.1"/>
    </source>
</evidence>
<feature type="region of interest" description="Disordered" evidence="4">
    <location>
        <begin position="1"/>
        <end position="21"/>
    </location>
</feature>
<evidence type="ECO:0000256" key="4">
    <source>
        <dbReference type="SAM" id="MobiDB-lite"/>
    </source>
</evidence>
<dbReference type="InterPro" id="IPR036322">
    <property type="entry name" value="WD40_repeat_dom_sf"/>
</dbReference>
<name>A0AAF0Y8E8_9TREE</name>
<dbReference type="Proteomes" id="UP000827549">
    <property type="component" value="Chromosome 4"/>
</dbReference>
<dbReference type="Gene3D" id="2.130.10.10">
    <property type="entry name" value="YVTN repeat-like/Quinoprotein amine dehydrogenase"/>
    <property type="match status" value="1"/>
</dbReference>
<dbReference type="SUPFAM" id="SSF50978">
    <property type="entry name" value="WD40 repeat-like"/>
    <property type="match status" value="1"/>
</dbReference>
<feature type="repeat" description="WD" evidence="3">
    <location>
        <begin position="58"/>
        <end position="99"/>
    </location>
</feature>
<keyword evidence="2" id="KW-0677">Repeat</keyword>
<dbReference type="RefSeq" id="XP_062627972.1">
    <property type="nucleotide sequence ID" value="XM_062771988.1"/>
</dbReference>
<dbReference type="Pfam" id="PF12894">
    <property type="entry name" value="ANAPC4_WD40"/>
    <property type="match status" value="1"/>
</dbReference>
<organism evidence="6 7">
    <name type="scientific">Vanrija pseudolonga</name>
    <dbReference type="NCBI Taxonomy" id="143232"/>
    <lineage>
        <taxon>Eukaryota</taxon>
        <taxon>Fungi</taxon>
        <taxon>Dikarya</taxon>
        <taxon>Basidiomycota</taxon>
        <taxon>Agaricomycotina</taxon>
        <taxon>Tremellomycetes</taxon>
        <taxon>Trichosporonales</taxon>
        <taxon>Trichosporonaceae</taxon>
        <taxon>Vanrija</taxon>
    </lineage>
</organism>
<evidence type="ECO:0000313" key="7">
    <source>
        <dbReference type="Proteomes" id="UP000827549"/>
    </source>
</evidence>
<dbReference type="SMART" id="SM00320">
    <property type="entry name" value="WD40"/>
    <property type="match status" value="5"/>
</dbReference>
<dbReference type="InterPro" id="IPR001680">
    <property type="entry name" value="WD40_rpt"/>
</dbReference>
<feature type="repeat" description="WD" evidence="3">
    <location>
        <begin position="14"/>
        <end position="55"/>
    </location>
</feature>
<dbReference type="InterPro" id="IPR024977">
    <property type="entry name" value="Apc4-like_WD40_dom"/>
</dbReference>
<evidence type="ECO:0000256" key="2">
    <source>
        <dbReference type="ARBA" id="ARBA00022737"/>
    </source>
</evidence>
<gene>
    <name evidence="6" type="primary">GLE2</name>
    <name evidence="6" type="ORF">LOC62_04G005452</name>
</gene>
<feature type="repeat" description="WD" evidence="3">
    <location>
        <begin position="99"/>
        <end position="142"/>
    </location>
</feature>
<dbReference type="PROSITE" id="PS50294">
    <property type="entry name" value="WD_REPEATS_REGION"/>
    <property type="match status" value="1"/>
</dbReference>
<evidence type="ECO:0000256" key="1">
    <source>
        <dbReference type="ARBA" id="ARBA00022574"/>
    </source>
</evidence>
<dbReference type="PANTHER" id="PTHR10971">
    <property type="entry name" value="MRNA EXPORT FACTOR AND BUB3"/>
    <property type="match status" value="1"/>
</dbReference>
<dbReference type="InterPro" id="IPR015943">
    <property type="entry name" value="WD40/YVTN_repeat-like_dom_sf"/>
</dbReference>
<feature type="domain" description="Anaphase-promoting complex subunit 4-like WD40" evidence="5">
    <location>
        <begin position="25"/>
        <end position="110"/>
    </location>
</feature>